<dbReference type="GeneID" id="93164889"/>
<dbReference type="Gene3D" id="3.90.470.20">
    <property type="entry name" value="4'-phosphopantetheinyl transferase domain"/>
    <property type="match status" value="2"/>
</dbReference>
<dbReference type="RefSeq" id="WP_048931049.1">
    <property type="nucleotide sequence ID" value="NZ_KQ235885.1"/>
</dbReference>
<evidence type="ECO:0000259" key="3">
    <source>
        <dbReference type="Pfam" id="PF01648"/>
    </source>
</evidence>
<name>A0A0J9EB56_9FIRM</name>
<feature type="domain" description="4'-phosphopantetheinyl transferase" evidence="3">
    <location>
        <begin position="103"/>
        <end position="204"/>
    </location>
</feature>
<dbReference type="InterPro" id="IPR008278">
    <property type="entry name" value="4-PPantetheinyl_Trfase_dom"/>
</dbReference>
<dbReference type="PANTHER" id="PTHR12215">
    <property type="entry name" value="PHOSPHOPANTETHEINE TRANSFERASE"/>
    <property type="match status" value="1"/>
</dbReference>
<dbReference type="GO" id="GO:0008897">
    <property type="term" value="F:holo-[acyl-carrier-protein] synthase activity"/>
    <property type="evidence" value="ECO:0007669"/>
    <property type="project" value="InterPro"/>
</dbReference>
<reference evidence="4 5" key="1">
    <citation type="submission" date="2011-04" db="EMBL/GenBank/DDBJ databases">
        <title>The Genome Sequence of Clostridium citroniae WAL-19142.</title>
        <authorList>
            <consortium name="The Broad Institute Genome Sequencing Platform"/>
            <person name="Earl A."/>
            <person name="Ward D."/>
            <person name="Feldgarden M."/>
            <person name="Gevers D."/>
            <person name="Warren Y.A."/>
            <person name="Tyrrell K.L."/>
            <person name="Citron D.M."/>
            <person name="Goldstein E.J."/>
            <person name="Daigneault M."/>
            <person name="Allen-Vercoe E."/>
            <person name="Young S.K."/>
            <person name="Zeng Q."/>
            <person name="Gargeya S."/>
            <person name="Fitzgerald M."/>
            <person name="Haas B."/>
            <person name="Abouelleil A."/>
            <person name="Alvarado L."/>
            <person name="Arachchi H.M."/>
            <person name="Berlin A."/>
            <person name="Brown A."/>
            <person name="Chapman S.B."/>
            <person name="Chen Z."/>
            <person name="Dunbar C."/>
            <person name="Freedman E."/>
            <person name="Gearin G."/>
            <person name="Gellesch M."/>
            <person name="Goldberg J."/>
            <person name="Griggs A."/>
            <person name="Gujja S."/>
            <person name="Heilman E.R."/>
            <person name="Heiman D."/>
            <person name="Howarth C."/>
            <person name="Larson L."/>
            <person name="Lui A."/>
            <person name="MacDonald P.J."/>
            <person name="Mehta T."/>
            <person name="Montmayeur A."/>
            <person name="Murphy C."/>
            <person name="Neiman D."/>
            <person name="Pearson M."/>
            <person name="Priest M."/>
            <person name="Roberts A."/>
            <person name="Saif S."/>
            <person name="Shea T."/>
            <person name="Shenoy N."/>
            <person name="Sisk P."/>
            <person name="Stolte C."/>
            <person name="Sykes S."/>
            <person name="White J."/>
            <person name="Yandava C."/>
            <person name="Wortman J."/>
            <person name="Nusbaum C."/>
            <person name="Birren B."/>
        </authorList>
    </citation>
    <scope>NUCLEOTIDE SEQUENCE [LARGE SCALE GENOMIC DNA]</scope>
    <source>
        <strain evidence="4 5">WAL-19142</strain>
    </source>
</reference>
<dbReference type="PANTHER" id="PTHR12215:SF10">
    <property type="entry name" value="L-AMINOADIPATE-SEMIALDEHYDE DEHYDROGENASE-PHOSPHOPANTETHEINYL TRANSFERASE"/>
    <property type="match status" value="1"/>
</dbReference>
<protein>
    <recommendedName>
        <fullName evidence="3">4'-phosphopantetheinyl transferase domain-containing protein</fullName>
    </recommendedName>
</protein>
<evidence type="ECO:0000256" key="1">
    <source>
        <dbReference type="ARBA" id="ARBA00010990"/>
    </source>
</evidence>
<accession>A0A0J9EB56</accession>
<dbReference type="GO" id="GO:0005829">
    <property type="term" value="C:cytosol"/>
    <property type="evidence" value="ECO:0007669"/>
    <property type="project" value="TreeGrafter"/>
</dbReference>
<gene>
    <name evidence="4" type="ORF">HMPREF9470_05102</name>
</gene>
<dbReference type="GO" id="GO:0019878">
    <property type="term" value="P:lysine biosynthetic process via aminoadipic acid"/>
    <property type="evidence" value="ECO:0007669"/>
    <property type="project" value="TreeGrafter"/>
</dbReference>
<organism evidence="4 5">
    <name type="scientific">[Clostridium] citroniae WAL-19142</name>
    <dbReference type="NCBI Taxonomy" id="742734"/>
    <lineage>
        <taxon>Bacteria</taxon>
        <taxon>Bacillati</taxon>
        <taxon>Bacillota</taxon>
        <taxon>Clostridia</taxon>
        <taxon>Lachnospirales</taxon>
        <taxon>Lachnospiraceae</taxon>
        <taxon>Enterocloster</taxon>
    </lineage>
</organism>
<dbReference type="AlphaFoldDB" id="A0A0J9EB56"/>
<comment type="similarity">
    <text evidence="1">Belongs to the P-Pant transferase superfamily. Gsp/Sfp/HetI/AcpT family.</text>
</comment>
<dbReference type="OrthoDB" id="9808281at2"/>
<comment type="caution">
    <text evidence="4">The sequence shown here is derived from an EMBL/GenBank/DDBJ whole genome shotgun (WGS) entry which is preliminary data.</text>
</comment>
<sequence length="221" mass="25251">MEHIFIVNINGLRDGSIYQTWFDQMSKERRNKIVSHKMEGDRLRSLGAGIVLGAILKQYGLDPVKTQLEYGDNGKASVTGRPDIHFNLTHSGDFAAGVCGVGPVGIDVETVGVMKEKTARRFFHEGEYRYLEKIEDEESRREAFFRLWVLKESFMKVTGLGMRLPLNAFEIRLDGREIEVDQTVDDRHYYFKEFALENSRMAVCSADLSPASWEPAWIPLL</sequence>
<dbReference type="Proteomes" id="UP000037392">
    <property type="component" value="Unassembled WGS sequence"/>
</dbReference>
<evidence type="ECO:0000256" key="2">
    <source>
        <dbReference type="ARBA" id="ARBA00022679"/>
    </source>
</evidence>
<dbReference type="GO" id="GO:0000287">
    <property type="term" value="F:magnesium ion binding"/>
    <property type="evidence" value="ECO:0007669"/>
    <property type="project" value="InterPro"/>
</dbReference>
<dbReference type="Pfam" id="PF01648">
    <property type="entry name" value="ACPS"/>
    <property type="match status" value="1"/>
</dbReference>
<dbReference type="PATRIC" id="fig|742734.4.peg.5461"/>
<dbReference type="EMBL" id="ADLK01000047">
    <property type="protein sequence ID" value="KMW12930.1"/>
    <property type="molecule type" value="Genomic_DNA"/>
</dbReference>
<proteinExistence type="inferred from homology"/>
<dbReference type="InterPro" id="IPR050559">
    <property type="entry name" value="P-Pant_transferase_sf"/>
</dbReference>
<evidence type="ECO:0000313" key="5">
    <source>
        <dbReference type="Proteomes" id="UP000037392"/>
    </source>
</evidence>
<evidence type="ECO:0000313" key="4">
    <source>
        <dbReference type="EMBL" id="KMW12930.1"/>
    </source>
</evidence>
<keyword evidence="2" id="KW-0808">Transferase</keyword>
<dbReference type="InterPro" id="IPR037143">
    <property type="entry name" value="4-PPantetheinyl_Trfase_dom_sf"/>
</dbReference>
<dbReference type="SUPFAM" id="SSF56214">
    <property type="entry name" value="4'-phosphopantetheinyl transferase"/>
    <property type="match status" value="2"/>
</dbReference>